<dbReference type="EMBL" id="LR910832">
    <property type="protein sequence ID" value="CAD7254648.1"/>
    <property type="molecule type" value="Genomic_DNA"/>
</dbReference>
<reference evidence="1" key="1">
    <citation type="submission" date="2020-11" db="EMBL/GenBank/DDBJ databases">
        <authorList>
            <person name="Tran Van P."/>
        </authorList>
    </citation>
    <scope>NUCLEOTIDE SEQUENCE</scope>
</reference>
<dbReference type="OrthoDB" id="10067596at2759"/>
<evidence type="ECO:0000313" key="1">
    <source>
        <dbReference type="EMBL" id="CAD7254648.1"/>
    </source>
</evidence>
<keyword evidence="2" id="KW-1185">Reference proteome</keyword>
<name>A0A7R9AIP2_9CRUS</name>
<accession>A0A7R9AIP2</accession>
<dbReference type="Proteomes" id="UP000677054">
    <property type="component" value="Unassembled WGS sequence"/>
</dbReference>
<gene>
    <name evidence="1" type="ORF">DSTB1V02_LOCUS14394</name>
</gene>
<evidence type="ECO:0000313" key="2">
    <source>
        <dbReference type="Proteomes" id="UP000677054"/>
    </source>
</evidence>
<protein>
    <submittedName>
        <fullName evidence="1">Uncharacterized protein</fullName>
    </submittedName>
</protein>
<sequence length="149" mass="16987">MNDAKTTQQKTGKDERLYTRMLEHLRFQHGIAAPQSVTTDLEKAAQNALERVFPGPRYENDPEFRLQMKPLPALSFVPPAKVEDAFNDLVATMPNAALPVLSYFEDSYIGRVMRGNRRIPPLFEPGLWNNYNRVLQDLPRTSAVEGFHS</sequence>
<dbReference type="AlphaFoldDB" id="A0A7R9AIP2"/>
<dbReference type="EMBL" id="CAJPEV010011314">
    <property type="protein sequence ID" value="CAG0906213.1"/>
    <property type="molecule type" value="Genomic_DNA"/>
</dbReference>
<feature type="non-terminal residue" evidence="1">
    <location>
        <position position="1"/>
    </location>
</feature>
<proteinExistence type="predicted"/>
<organism evidence="1">
    <name type="scientific">Darwinula stevensoni</name>
    <dbReference type="NCBI Taxonomy" id="69355"/>
    <lineage>
        <taxon>Eukaryota</taxon>
        <taxon>Metazoa</taxon>
        <taxon>Ecdysozoa</taxon>
        <taxon>Arthropoda</taxon>
        <taxon>Crustacea</taxon>
        <taxon>Oligostraca</taxon>
        <taxon>Ostracoda</taxon>
        <taxon>Podocopa</taxon>
        <taxon>Podocopida</taxon>
        <taxon>Darwinulocopina</taxon>
        <taxon>Darwinuloidea</taxon>
        <taxon>Darwinulidae</taxon>
        <taxon>Darwinula</taxon>
    </lineage>
</organism>